<keyword evidence="2" id="KW-1185">Reference proteome</keyword>
<evidence type="ECO:0000313" key="2">
    <source>
        <dbReference type="Proteomes" id="UP000631114"/>
    </source>
</evidence>
<proteinExistence type="predicted"/>
<sequence length="188" mass="20857">MSTLEEKSKAVGGVVMNGGAPILAEEMKIVKELQDQSRTKKSINSKLWHAVSWSACFLASSRHLLYYFPQEHRALIDYGLGIYGYGLGFDLRMVLKSVILCGFPYCGAVISPPEEIGGRAVMASSAFDLPCGYTEMVLNILFVGWIVGGLFDHLGEIRNIQQLKLRDILSASSEVIKGYKLWYRKSEG</sequence>
<dbReference type="AlphaFoldDB" id="A0A835ILL6"/>
<evidence type="ECO:0000313" key="1">
    <source>
        <dbReference type="EMBL" id="KAF9618732.1"/>
    </source>
</evidence>
<accession>A0A835ILL6</accession>
<organism evidence="1 2">
    <name type="scientific">Coptis chinensis</name>
    <dbReference type="NCBI Taxonomy" id="261450"/>
    <lineage>
        <taxon>Eukaryota</taxon>
        <taxon>Viridiplantae</taxon>
        <taxon>Streptophyta</taxon>
        <taxon>Embryophyta</taxon>
        <taxon>Tracheophyta</taxon>
        <taxon>Spermatophyta</taxon>
        <taxon>Magnoliopsida</taxon>
        <taxon>Ranunculales</taxon>
        <taxon>Ranunculaceae</taxon>
        <taxon>Coptidoideae</taxon>
        <taxon>Coptis</taxon>
    </lineage>
</organism>
<reference evidence="1 2" key="1">
    <citation type="submission" date="2020-10" db="EMBL/GenBank/DDBJ databases">
        <title>The Coptis chinensis genome and diversification of protoberbering-type alkaloids.</title>
        <authorList>
            <person name="Wang B."/>
            <person name="Shu S."/>
            <person name="Song C."/>
            <person name="Liu Y."/>
        </authorList>
    </citation>
    <scope>NUCLEOTIDE SEQUENCE [LARGE SCALE GENOMIC DNA]</scope>
    <source>
        <strain evidence="1">HL-2020</strain>
        <tissue evidence="1">Leaf</tissue>
    </source>
</reference>
<name>A0A835ILL6_9MAGN</name>
<protein>
    <submittedName>
        <fullName evidence="1">Uncharacterized protein</fullName>
    </submittedName>
</protein>
<gene>
    <name evidence="1" type="ORF">IFM89_002427</name>
</gene>
<dbReference type="Proteomes" id="UP000631114">
    <property type="component" value="Unassembled WGS sequence"/>
</dbReference>
<dbReference type="EMBL" id="JADFTS010000002">
    <property type="protein sequence ID" value="KAF9618732.1"/>
    <property type="molecule type" value="Genomic_DNA"/>
</dbReference>
<comment type="caution">
    <text evidence="1">The sequence shown here is derived from an EMBL/GenBank/DDBJ whole genome shotgun (WGS) entry which is preliminary data.</text>
</comment>